<evidence type="ECO:0000313" key="3">
    <source>
        <dbReference type="EMBL" id="GLK83974.1"/>
    </source>
</evidence>
<dbReference type="Proteomes" id="UP001143330">
    <property type="component" value="Unassembled WGS sequence"/>
</dbReference>
<protein>
    <submittedName>
        <fullName evidence="3">UDP-glucuronate 5'-epimerase</fullName>
    </submittedName>
</protein>
<evidence type="ECO:0000256" key="1">
    <source>
        <dbReference type="ARBA" id="ARBA00023027"/>
    </source>
</evidence>
<dbReference type="InterPro" id="IPR001509">
    <property type="entry name" value="Epimerase_deHydtase"/>
</dbReference>
<organism evidence="3 4">
    <name type="scientific">Ancylobacter defluvii</name>
    <dbReference type="NCBI Taxonomy" id="1282440"/>
    <lineage>
        <taxon>Bacteria</taxon>
        <taxon>Pseudomonadati</taxon>
        <taxon>Pseudomonadota</taxon>
        <taxon>Alphaproteobacteria</taxon>
        <taxon>Hyphomicrobiales</taxon>
        <taxon>Xanthobacteraceae</taxon>
        <taxon>Ancylobacter</taxon>
    </lineage>
</organism>
<dbReference type="InterPro" id="IPR036291">
    <property type="entry name" value="NAD(P)-bd_dom_sf"/>
</dbReference>
<accession>A0A9W6JY00</accession>
<sequence>MRILMTGSAGFVGFHLARRLIDEGHTVIGFDAMTDYYDRRLKDARHAILQKSNRFTPIVARLEDMKALERAADLAAPDIIVHLAAQAGVRYSIEAPRAYVESNLIGSFNVLEIARRTRPVHFLLASTSSVYGDNLDVPFPEVASTDAPLSLYAATKKGMEVMSHSYAHLWNLPTTCFRFFTGYGPWGRPDMALFKFVRAIERGEPIEIYGRGAMRRDFTYIDDLVEAVMRLMDRPPVVGEPVQVPDAVDTLSTVAPWRVVNIAGGAPVELLEFVEEVERAVGKPARKLFLPMQPGDVTETFADHRLLQAITGYRPSTPLDEGISAFVSWFRTYYTEATVE</sequence>
<evidence type="ECO:0000313" key="4">
    <source>
        <dbReference type="Proteomes" id="UP001143330"/>
    </source>
</evidence>
<dbReference type="AlphaFoldDB" id="A0A9W6JY00"/>
<dbReference type="Gene3D" id="3.40.50.720">
    <property type="entry name" value="NAD(P)-binding Rossmann-like Domain"/>
    <property type="match status" value="1"/>
</dbReference>
<reference evidence="3" key="2">
    <citation type="submission" date="2023-01" db="EMBL/GenBank/DDBJ databases">
        <authorList>
            <person name="Sun Q."/>
            <person name="Evtushenko L."/>
        </authorList>
    </citation>
    <scope>NUCLEOTIDE SEQUENCE</scope>
    <source>
        <strain evidence="3">VKM B-2789</strain>
    </source>
</reference>
<dbReference type="RefSeq" id="WP_213364169.1">
    <property type="nucleotide sequence ID" value="NZ_BSFM01000011.1"/>
</dbReference>
<feature type="domain" description="NAD-dependent epimerase/dehydratase" evidence="2">
    <location>
        <begin position="3"/>
        <end position="235"/>
    </location>
</feature>
<keyword evidence="4" id="KW-1185">Reference proteome</keyword>
<dbReference type="PRINTS" id="PR01713">
    <property type="entry name" value="NUCEPIMERASE"/>
</dbReference>
<proteinExistence type="predicted"/>
<dbReference type="PANTHER" id="PTHR43574">
    <property type="entry name" value="EPIMERASE-RELATED"/>
    <property type="match status" value="1"/>
</dbReference>
<dbReference type="SUPFAM" id="SSF51735">
    <property type="entry name" value="NAD(P)-binding Rossmann-fold domains"/>
    <property type="match status" value="1"/>
</dbReference>
<reference evidence="3" key="1">
    <citation type="journal article" date="2014" name="Int. J. Syst. Evol. Microbiol.">
        <title>Complete genome sequence of Corynebacterium casei LMG S-19264T (=DSM 44701T), isolated from a smear-ripened cheese.</title>
        <authorList>
            <consortium name="US DOE Joint Genome Institute (JGI-PGF)"/>
            <person name="Walter F."/>
            <person name="Albersmeier A."/>
            <person name="Kalinowski J."/>
            <person name="Ruckert C."/>
        </authorList>
    </citation>
    <scope>NUCLEOTIDE SEQUENCE</scope>
    <source>
        <strain evidence="3">VKM B-2789</strain>
    </source>
</reference>
<dbReference type="EMBL" id="BSFM01000011">
    <property type="protein sequence ID" value="GLK83974.1"/>
    <property type="molecule type" value="Genomic_DNA"/>
</dbReference>
<comment type="caution">
    <text evidence="3">The sequence shown here is derived from an EMBL/GenBank/DDBJ whole genome shotgun (WGS) entry which is preliminary data.</text>
</comment>
<dbReference type="Pfam" id="PF01370">
    <property type="entry name" value="Epimerase"/>
    <property type="match status" value="1"/>
</dbReference>
<name>A0A9W6JY00_9HYPH</name>
<gene>
    <name evidence="3" type="primary">lspL</name>
    <name evidence="3" type="ORF">GCM10017653_20440</name>
</gene>
<keyword evidence="1" id="KW-0520">NAD</keyword>
<evidence type="ECO:0000259" key="2">
    <source>
        <dbReference type="Pfam" id="PF01370"/>
    </source>
</evidence>